<name>A0A918VMA9_9ACTN</name>
<comment type="caution">
    <text evidence="2">The sequence shown here is derived from an EMBL/GenBank/DDBJ whole genome shotgun (WGS) entry which is preliminary data.</text>
</comment>
<keyword evidence="3" id="KW-1185">Reference proteome</keyword>
<evidence type="ECO:0000313" key="2">
    <source>
        <dbReference type="EMBL" id="GHA10122.1"/>
    </source>
</evidence>
<dbReference type="AlphaFoldDB" id="A0A918VMA9"/>
<feature type="compositionally biased region" description="Basic residues" evidence="1">
    <location>
        <begin position="65"/>
        <end position="76"/>
    </location>
</feature>
<reference evidence="2" key="2">
    <citation type="submission" date="2020-09" db="EMBL/GenBank/DDBJ databases">
        <authorList>
            <person name="Sun Q."/>
            <person name="Ohkuma M."/>
        </authorList>
    </citation>
    <scope>NUCLEOTIDE SEQUENCE</scope>
    <source>
        <strain evidence="2">JCM 5016</strain>
    </source>
</reference>
<protein>
    <submittedName>
        <fullName evidence="2">Uncharacterized protein</fullName>
    </submittedName>
</protein>
<feature type="region of interest" description="Disordered" evidence="1">
    <location>
        <begin position="1"/>
        <end position="76"/>
    </location>
</feature>
<sequence>MSSEGESEVMDRLGRGPGTPGTAWRPSLSTTPRGPACVALPRDVAGPHPDLWQEDIGARTAKWPYPHRRPAPLAHR</sequence>
<dbReference type="EMBL" id="BMWH01000030">
    <property type="protein sequence ID" value="GHA10122.1"/>
    <property type="molecule type" value="Genomic_DNA"/>
</dbReference>
<evidence type="ECO:0000313" key="3">
    <source>
        <dbReference type="Proteomes" id="UP000623010"/>
    </source>
</evidence>
<organism evidence="2 3">
    <name type="scientific">Streptomyces echinoruber</name>
    <dbReference type="NCBI Taxonomy" id="68898"/>
    <lineage>
        <taxon>Bacteria</taxon>
        <taxon>Bacillati</taxon>
        <taxon>Actinomycetota</taxon>
        <taxon>Actinomycetes</taxon>
        <taxon>Kitasatosporales</taxon>
        <taxon>Streptomycetaceae</taxon>
        <taxon>Streptomyces</taxon>
    </lineage>
</organism>
<reference evidence="2" key="1">
    <citation type="journal article" date="2014" name="Int. J. Syst. Evol. Microbiol.">
        <title>Complete genome sequence of Corynebacterium casei LMG S-19264T (=DSM 44701T), isolated from a smear-ripened cheese.</title>
        <authorList>
            <consortium name="US DOE Joint Genome Institute (JGI-PGF)"/>
            <person name="Walter F."/>
            <person name="Albersmeier A."/>
            <person name="Kalinowski J."/>
            <person name="Ruckert C."/>
        </authorList>
    </citation>
    <scope>NUCLEOTIDE SEQUENCE</scope>
    <source>
        <strain evidence="2">JCM 5016</strain>
    </source>
</reference>
<proteinExistence type="predicted"/>
<gene>
    <name evidence="2" type="ORF">GCM10010389_56670</name>
</gene>
<accession>A0A918VMA9</accession>
<dbReference type="Proteomes" id="UP000623010">
    <property type="component" value="Unassembled WGS sequence"/>
</dbReference>
<evidence type="ECO:0000256" key="1">
    <source>
        <dbReference type="SAM" id="MobiDB-lite"/>
    </source>
</evidence>